<dbReference type="EMBL" id="VOSB01000018">
    <property type="protein sequence ID" value="TXE16427.1"/>
    <property type="molecule type" value="Genomic_DNA"/>
</dbReference>
<evidence type="ECO:0000256" key="1">
    <source>
        <dbReference type="SAM" id="Phobius"/>
    </source>
</evidence>
<feature type="transmembrane region" description="Helical" evidence="1">
    <location>
        <begin position="63"/>
        <end position="78"/>
    </location>
</feature>
<keyword evidence="1" id="KW-0472">Membrane</keyword>
<dbReference type="AlphaFoldDB" id="A0A5C7BC59"/>
<dbReference type="STRING" id="1123037.GCA_000425305_02488"/>
<evidence type="ECO:0000313" key="2">
    <source>
        <dbReference type="EMBL" id="TXE16427.1"/>
    </source>
</evidence>
<keyword evidence="3" id="KW-1185">Reference proteome</keyword>
<name>A0A5C7BC59_9FLAO</name>
<proteinExistence type="predicted"/>
<dbReference type="Proteomes" id="UP000321938">
    <property type="component" value="Unassembled WGS sequence"/>
</dbReference>
<dbReference type="Pfam" id="PF19617">
    <property type="entry name" value="DUF6122"/>
    <property type="match status" value="1"/>
</dbReference>
<feature type="transmembrane region" description="Helical" evidence="1">
    <location>
        <begin position="30"/>
        <end position="51"/>
    </location>
</feature>
<keyword evidence="1" id="KW-1133">Transmembrane helix</keyword>
<evidence type="ECO:0000313" key="3">
    <source>
        <dbReference type="Proteomes" id="UP000321938"/>
    </source>
</evidence>
<protein>
    <recommendedName>
        <fullName evidence="4">Metal-dependent hydrolase</fullName>
    </recommendedName>
</protein>
<gene>
    <name evidence="2" type="ORF">ES692_12930</name>
</gene>
<dbReference type="OrthoDB" id="289051at2"/>
<comment type="caution">
    <text evidence="2">The sequence shown here is derived from an EMBL/GenBank/DDBJ whole genome shotgun (WGS) entry which is preliminary data.</text>
</comment>
<evidence type="ECO:0008006" key="4">
    <source>
        <dbReference type="Google" id="ProtNLM"/>
    </source>
</evidence>
<organism evidence="2 3">
    <name type="scientific">Psychroserpens burtonensis</name>
    <dbReference type="NCBI Taxonomy" id="49278"/>
    <lineage>
        <taxon>Bacteria</taxon>
        <taxon>Pseudomonadati</taxon>
        <taxon>Bacteroidota</taxon>
        <taxon>Flavobacteriia</taxon>
        <taxon>Flavobacteriales</taxon>
        <taxon>Flavobacteriaceae</taxon>
        <taxon>Psychroserpens</taxon>
    </lineage>
</organism>
<dbReference type="InterPro" id="IPR046125">
    <property type="entry name" value="DUF6122"/>
</dbReference>
<sequence>MLQTTIHYSIHFLVPILIALLFFREHWKVASIIMLSAIIIDLDHLLANPIFDPTRCSINFHPLHSYYAIGIYIILTFIKKTRIIGLGLLIHMLADWADCLMM</sequence>
<dbReference type="RefSeq" id="WP_147231878.1">
    <property type="nucleotide sequence ID" value="NZ_VOSB01000018.1"/>
</dbReference>
<reference evidence="2 3" key="1">
    <citation type="submission" date="2019-08" db="EMBL/GenBank/DDBJ databases">
        <title>Genome of Psychroserpens burtonensis ACAM 167.</title>
        <authorList>
            <person name="Bowman J.P."/>
        </authorList>
    </citation>
    <scope>NUCLEOTIDE SEQUENCE [LARGE SCALE GENOMIC DNA]</scope>
    <source>
        <strain evidence="2 3">ACAM 167</strain>
    </source>
</reference>
<feature type="transmembrane region" description="Helical" evidence="1">
    <location>
        <begin position="6"/>
        <end position="23"/>
    </location>
</feature>
<keyword evidence="1" id="KW-0812">Transmembrane</keyword>
<accession>A0A5C7BC59</accession>